<evidence type="ECO:0000313" key="2">
    <source>
        <dbReference type="Proteomes" id="UP000271889"/>
    </source>
</evidence>
<keyword evidence="2" id="KW-1185">Reference proteome</keyword>
<accession>A0A3P7M6T4</accession>
<organism evidence="1 2">
    <name type="scientific">Cylicostephanus goldi</name>
    <name type="common">Nematode worm</name>
    <dbReference type="NCBI Taxonomy" id="71465"/>
    <lineage>
        <taxon>Eukaryota</taxon>
        <taxon>Metazoa</taxon>
        <taxon>Ecdysozoa</taxon>
        <taxon>Nematoda</taxon>
        <taxon>Chromadorea</taxon>
        <taxon>Rhabditida</taxon>
        <taxon>Rhabditina</taxon>
        <taxon>Rhabditomorpha</taxon>
        <taxon>Strongyloidea</taxon>
        <taxon>Strongylidae</taxon>
        <taxon>Cylicostephanus</taxon>
    </lineage>
</organism>
<evidence type="ECO:0000313" key="1">
    <source>
        <dbReference type="EMBL" id="VDN21720.1"/>
    </source>
</evidence>
<dbReference type="OrthoDB" id="5876211at2759"/>
<reference evidence="1 2" key="1">
    <citation type="submission" date="2018-11" db="EMBL/GenBank/DDBJ databases">
        <authorList>
            <consortium name="Pathogen Informatics"/>
        </authorList>
    </citation>
    <scope>NUCLEOTIDE SEQUENCE [LARGE SCALE GENOMIC DNA]</scope>
</reference>
<sequence length="65" mass="7784">MKQQFRTAVVLQKLTRLDWEKQKHPHKTTQQLLQHLRSKGYDVNDMIESDKKQKAAVREILARLE</sequence>
<name>A0A3P7M6T4_CYLGO</name>
<dbReference type="AlphaFoldDB" id="A0A3P7M6T4"/>
<dbReference type="EMBL" id="UYRV01105879">
    <property type="protein sequence ID" value="VDN21720.1"/>
    <property type="molecule type" value="Genomic_DNA"/>
</dbReference>
<gene>
    <name evidence="1" type="ORF">CGOC_LOCUS9117</name>
</gene>
<proteinExistence type="predicted"/>
<protein>
    <submittedName>
        <fullName evidence="1">Uncharacterized protein</fullName>
    </submittedName>
</protein>
<dbReference type="Proteomes" id="UP000271889">
    <property type="component" value="Unassembled WGS sequence"/>
</dbReference>